<dbReference type="InterPro" id="IPR011990">
    <property type="entry name" value="TPR-like_helical_dom_sf"/>
</dbReference>
<dbReference type="AlphaFoldDB" id="A0A9Q2RX68"/>
<proteinExistence type="predicted"/>
<keyword evidence="1" id="KW-0732">Signal</keyword>
<feature type="signal peptide" evidence="1">
    <location>
        <begin position="1"/>
        <end position="32"/>
    </location>
</feature>
<dbReference type="RefSeq" id="WP_231036011.1">
    <property type="nucleotide sequence ID" value="NZ_JAJNGX010000033.1"/>
</dbReference>
<protein>
    <recommendedName>
        <fullName evidence="4">Tetratricopeptide repeat protein</fullName>
    </recommendedName>
</protein>
<sequence length="908" mass="99127">MAGPDDQRELMGARVCIMALVLAVGLAPAAMAQTHTPDSYAAWILDRSKAIQQAFYSGQTEQALAEVEALNAEVDQYADFMDGHSGFWLPDLLLASLSLDAGHYKRASEVAAPLVTALDTPAERGGAIRVEALVVLGNALYAMQNYTAAEPVLRSFVALGEEPGTEVDGRDVTQAAYLLAQAATRAYAPDAAQIRRDLLADFRERPGASDALYLRLWMLDFQARRTNGTADPVMLADARKVADFMAASPEGDMAEYHLMYGLLGRIFADNADFDRAVPLLQARLDYLSTSQVDVTEYFWAVQNLAGIHNLQGDFPAALRRAQEALSEIDARPDAQSDDLAPVRAALEHVIWVAADALGEALTAQMALERAYVATRQTRSANHPEAEELAAKMDKPLVDSARFPYAAELGLDRPGELFLNADGDDVIAAFLAGRYALISQVLERADTQGTVPTAVVALNRAYMAAMLGDIGEGQTQLARARAAAALPPEPGEEVILTPDAWQPDFVEALLMLFARTYDVSKAVAPLDRLEARDDLPEMAQANVRMLRGIQLFNAGDLAGAARLYFDSADADFARVTTDPWGVVLGLGLLNLALEMDDLERARAFVASFSQQLEATPDRALALVSTQMFALNSDPDAMLTERGFQTMAFHLRSLETMLPEEHQWSLAARFAYASAVSRHGDMVTGAELTRKTLESYRKSPWHEEGTAAFLSVSYAWLVWNNGDPELAQSIISQAYSARDPDTWGPGYWAEVCLAQAFVRSFQGRRSEARTVIEEALAQTGMMARLSPPNAMRLHTQHGDILSELGEGALAAAAFDRAVAVVPYPEYQGGQTMAAALRKRAWYHNAQAQPQMAFADMAQSNALWFDRYDRYATGGAEVSRQPLEDRLRAVEQAVYGWALSQSLAEVQPQQE</sequence>
<dbReference type="Proteomes" id="UP000809337">
    <property type="component" value="Unassembled WGS sequence"/>
</dbReference>
<evidence type="ECO:0000313" key="2">
    <source>
        <dbReference type="EMBL" id="MBM2357266.1"/>
    </source>
</evidence>
<evidence type="ECO:0000256" key="1">
    <source>
        <dbReference type="SAM" id="SignalP"/>
    </source>
</evidence>
<name>A0A9Q2RX68_9RHOB</name>
<organism evidence="2 3">
    <name type="scientific">Pseudosulfitobacter pseudonitzschiae</name>
    <dbReference type="NCBI Taxonomy" id="1402135"/>
    <lineage>
        <taxon>Bacteria</taxon>
        <taxon>Pseudomonadati</taxon>
        <taxon>Pseudomonadota</taxon>
        <taxon>Alphaproteobacteria</taxon>
        <taxon>Rhodobacterales</taxon>
        <taxon>Roseobacteraceae</taxon>
        <taxon>Pseudosulfitobacter</taxon>
    </lineage>
</organism>
<gene>
    <name evidence="2" type="ORF">JQX14_22200</name>
</gene>
<dbReference type="Gene3D" id="1.25.40.10">
    <property type="entry name" value="Tetratricopeptide repeat domain"/>
    <property type="match status" value="2"/>
</dbReference>
<evidence type="ECO:0000313" key="3">
    <source>
        <dbReference type="Proteomes" id="UP000809337"/>
    </source>
</evidence>
<accession>A0A9Q2RX68</accession>
<dbReference type="SUPFAM" id="SSF48452">
    <property type="entry name" value="TPR-like"/>
    <property type="match status" value="1"/>
</dbReference>
<evidence type="ECO:0008006" key="4">
    <source>
        <dbReference type="Google" id="ProtNLM"/>
    </source>
</evidence>
<dbReference type="EMBL" id="JAFBWN010000032">
    <property type="protein sequence ID" value="MBM2357266.1"/>
    <property type="molecule type" value="Genomic_DNA"/>
</dbReference>
<feature type="chain" id="PRO_5040314438" description="Tetratricopeptide repeat protein" evidence="1">
    <location>
        <begin position="33"/>
        <end position="908"/>
    </location>
</feature>
<reference evidence="2" key="1">
    <citation type="submission" date="2021-01" db="EMBL/GenBank/DDBJ databases">
        <title>Diatom-associated Roseobacters Show Island Model of Population Structure.</title>
        <authorList>
            <person name="Qu L."/>
            <person name="Feng X."/>
            <person name="Chen Y."/>
            <person name="Li L."/>
            <person name="Wang X."/>
            <person name="Hu Z."/>
            <person name="Wang H."/>
            <person name="Luo H."/>
        </authorList>
    </citation>
    <scope>NUCLEOTIDE SEQUENCE</scope>
    <source>
        <strain evidence="2">SM26-45</strain>
    </source>
</reference>
<comment type="caution">
    <text evidence="2">The sequence shown here is derived from an EMBL/GenBank/DDBJ whole genome shotgun (WGS) entry which is preliminary data.</text>
</comment>